<name>A0ABD1ZCB5_9MARC</name>
<dbReference type="Proteomes" id="UP001605036">
    <property type="component" value="Unassembled WGS sequence"/>
</dbReference>
<evidence type="ECO:0000313" key="2">
    <source>
        <dbReference type="Proteomes" id="UP001605036"/>
    </source>
</evidence>
<dbReference type="EMBL" id="JBHFFA010000002">
    <property type="protein sequence ID" value="KAL2645048.1"/>
    <property type="molecule type" value="Genomic_DNA"/>
</dbReference>
<dbReference type="AlphaFoldDB" id="A0ABD1ZCB5"/>
<comment type="caution">
    <text evidence="1">The sequence shown here is derived from an EMBL/GenBank/DDBJ whole genome shotgun (WGS) entry which is preliminary data.</text>
</comment>
<sequence length="107" mass="11864">MAIGNEPGTSLLATRKKRFSSLVDSRWNQSLGIHTLTIVRIMILPTKTFYMLAEDTRLSGIYPNFAYSTKTKMLNDPEVQGQGIPTYVVPFTDPSKAQADQTALSLP</sequence>
<protein>
    <submittedName>
        <fullName evidence="1">Uncharacterized protein</fullName>
    </submittedName>
</protein>
<keyword evidence="2" id="KW-1185">Reference proteome</keyword>
<reference evidence="1 2" key="1">
    <citation type="submission" date="2024-09" db="EMBL/GenBank/DDBJ databases">
        <title>Chromosome-scale assembly of Riccia fluitans.</title>
        <authorList>
            <person name="Paukszto L."/>
            <person name="Sawicki J."/>
            <person name="Karawczyk K."/>
            <person name="Piernik-Szablinska J."/>
            <person name="Szczecinska M."/>
            <person name="Mazdziarz M."/>
        </authorList>
    </citation>
    <scope>NUCLEOTIDE SEQUENCE [LARGE SCALE GENOMIC DNA]</scope>
    <source>
        <strain evidence="1">Rf_01</strain>
        <tissue evidence="1">Aerial parts of the thallus</tissue>
    </source>
</reference>
<accession>A0ABD1ZCB5</accession>
<organism evidence="1 2">
    <name type="scientific">Riccia fluitans</name>
    <dbReference type="NCBI Taxonomy" id="41844"/>
    <lineage>
        <taxon>Eukaryota</taxon>
        <taxon>Viridiplantae</taxon>
        <taxon>Streptophyta</taxon>
        <taxon>Embryophyta</taxon>
        <taxon>Marchantiophyta</taxon>
        <taxon>Marchantiopsida</taxon>
        <taxon>Marchantiidae</taxon>
        <taxon>Marchantiales</taxon>
        <taxon>Ricciaceae</taxon>
        <taxon>Riccia</taxon>
    </lineage>
</organism>
<gene>
    <name evidence="1" type="ORF">R1flu_012635</name>
</gene>
<proteinExistence type="predicted"/>
<evidence type="ECO:0000313" key="1">
    <source>
        <dbReference type="EMBL" id="KAL2645048.1"/>
    </source>
</evidence>